<dbReference type="SUPFAM" id="SSF46689">
    <property type="entry name" value="Homeodomain-like"/>
    <property type="match status" value="1"/>
</dbReference>
<protein>
    <submittedName>
        <fullName evidence="7">Regulatory protein, tetR family</fullName>
    </submittedName>
</protein>
<dbReference type="Pfam" id="PF17940">
    <property type="entry name" value="TetR_C_31"/>
    <property type="match status" value="1"/>
</dbReference>
<sequence length="214" mass="23690">MTATSRTSAVDPQRNTGNTARGAAKRTEIIDAAIEVMAQVGLAGLSMRLVAHQAGIPLGALSYYFADKSDLVAQAFQQLSDREIERVVRTAELLEPTMSAETLADLVADMIIAGFAAPRGAIVTRYELVTEASRDERLRPMFEAWYRAMVPALSRLFRELGSHQPELDSRTVMAVMAGLEIDNLYRPLDPIDKRRIRTTLRHAFRAVIALYANN</sequence>
<organism evidence="7 8">
    <name type="scientific">Mycolicibacterium rutilum</name>
    <name type="common">Mycobacterium rutilum</name>
    <dbReference type="NCBI Taxonomy" id="370526"/>
    <lineage>
        <taxon>Bacteria</taxon>
        <taxon>Bacillati</taxon>
        <taxon>Actinomycetota</taxon>
        <taxon>Actinomycetes</taxon>
        <taxon>Mycobacteriales</taxon>
        <taxon>Mycobacteriaceae</taxon>
        <taxon>Mycolicibacterium</taxon>
    </lineage>
</organism>
<accession>A0A1H6KNM8</accession>
<evidence type="ECO:0000256" key="1">
    <source>
        <dbReference type="ARBA" id="ARBA00023015"/>
    </source>
</evidence>
<dbReference type="PRINTS" id="PR00455">
    <property type="entry name" value="HTHTETR"/>
</dbReference>
<evidence type="ECO:0000313" key="7">
    <source>
        <dbReference type="EMBL" id="SEH77166.1"/>
    </source>
</evidence>
<keyword evidence="1" id="KW-0805">Transcription regulation</keyword>
<dbReference type="InterPro" id="IPR041583">
    <property type="entry name" value="TetR_C_31"/>
</dbReference>
<dbReference type="InterPro" id="IPR050109">
    <property type="entry name" value="HTH-type_TetR-like_transc_reg"/>
</dbReference>
<evidence type="ECO:0000256" key="5">
    <source>
        <dbReference type="SAM" id="MobiDB-lite"/>
    </source>
</evidence>
<evidence type="ECO:0000256" key="3">
    <source>
        <dbReference type="ARBA" id="ARBA00023163"/>
    </source>
</evidence>
<dbReference type="AlphaFoldDB" id="A0A1H6KNM8"/>
<name>A0A1H6KNM8_MYCRU</name>
<dbReference type="PANTHER" id="PTHR30055">
    <property type="entry name" value="HTH-TYPE TRANSCRIPTIONAL REGULATOR RUTR"/>
    <property type="match status" value="1"/>
</dbReference>
<feature type="compositionally biased region" description="Polar residues" evidence="5">
    <location>
        <begin position="1"/>
        <end position="19"/>
    </location>
</feature>
<dbReference type="RefSeq" id="WP_083408578.1">
    <property type="nucleotide sequence ID" value="NZ_LT629971.1"/>
</dbReference>
<reference evidence="8" key="1">
    <citation type="submission" date="2016-10" db="EMBL/GenBank/DDBJ databases">
        <authorList>
            <person name="Varghese N."/>
            <person name="Submissions S."/>
        </authorList>
    </citation>
    <scope>NUCLEOTIDE SEQUENCE [LARGE SCALE GENOMIC DNA]</scope>
    <source>
        <strain evidence="8">DSM 45405</strain>
    </source>
</reference>
<keyword evidence="8" id="KW-1185">Reference proteome</keyword>
<proteinExistence type="predicted"/>
<dbReference type="STRING" id="370526.SAMN04489835_3936"/>
<feature type="DNA-binding region" description="H-T-H motif" evidence="4">
    <location>
        <begin position="46"/>
        <end position="65"/>
    </location>
</feature>
<evidence type="ECO:0000313" key="8">
    <source>
        <dbReference type="Proteomes" id="UP000182915"/>
    </source>
</evidence>
<dbReference type="Proteomes" id="UP000182915">
    <property type="component" value="Chromosome I"/>
</dbReference>
<dbReference type="Gene3D" id="1.10.357.10">
    <property type="entry name" value="Tetracycline Repressor, domain 2"/>
    <property type="match status" value="1"/>
</dbReference>
<keyword evidence="3" id="KW-0804">Transcription</keyword>
<dbReference type="PANTHER" id="PTHR30055:SF234">
    <property type="entry name" value="HTH-TYPE TRANSCRIPTIONAL REGULATOR BETI"/>
    <property type="match status" value="1"/>
</dbReference>
<dbReference type="InterPro" id="IPR036271">
    <property type="entry name" value="Tet_transcr_reg_TetR-rel_C_sf"/>
</dbReference>
<feature type="region of interest" description="Disordered" evidence="5">
    <location>
        <begin position="1"/>
        <end position="22"/>
    </location>
</feature>
<dbReference type="PROSITE" id="PS50977">
    <property type="entry name" value="HTH_TETR_2"/>
    <property type="match status" value="1"/>
</dbReference>
<dbReference type="GO" id="GO:0000976">
    <property type="term" value="F:transcription cis-regulatory region binding"/>
    <property type="evidence" value="ECO:0007669"/>
    <property type="project" value="TreeGrafter"/>
</dbReference>
<evidence type="ECO:0000256" key="2">
    <source>
        <dbReference type="ARBA" id="ARBA00023125"/>
    </source>
</evidence>
<evidence type="ECO:0000259" key="6">
    <source>
        <dbReference type="PROSITE" id="PS50977"/>
    </source>
</evidence>
<dbReference type="OrthoDB" id="8220622at2"/>
<dbReference type="GO" id="GO:0003700">
    <property type="term" value="F:DNA-binding transcription factor activity"/>
    <property type="evidence" value="ECO:0007669"/>
    <property type="project" value="TreeGrafter"/>
</dbReference>
<dbReference type="SUPFAM" id="SSF48498">
    <property type="entry name" value="Tetracyclin repressor-like, C-terminal domain"/>
    <property type="match status" value="1"/>
</dbReference>
<dbReference type="Pfam" id="PF00440">
    <property type="entry name" value="TetR_N"/>
    <property type="match status" value="1"/>
</dbReference>
<evidence type="ECO:0000256" key="4">
    <source>
        <dbReference type="PROSITE-ProRule" id="PRU00335"/>
    </source>
</evidence>
<dbReference type="EMBL" id="LT629971">
    <property type="protein sequence ID" value="SEH77166.1"/>
    <property type="molecule type" value="Genomic_DNA"/>
</dbReference>
<gene>
    <name evidence="7" type="ORF">SAMN04489835_3936</name>
</gene>
<feature type="domain" description="HTH tetR-type" evidence="6">
    <location>
        <begin position="23"/>
        <end position="83"/>
    </location>
</feature>
<keyword evidence="2 4" id="KW-0238">DNA-binding</keyword>
<dbReference type="InterPro" id="IPR001647">
    <property type="entry name" value="HTH_TetR"/>
</dbReference>
<dbReference type="InterPro" id="IPR009057">
    <property type="entry name" value="Homeodomain-like_sf"/>
</dbReference>